<protein>
    <submittedName>
        <fullName evidence="1">Uncharacterized protein</fullName>
    </submittedName>
</protein>
<reference evidence="1" key="1">
    <citation type="submission" date="2024-09" db="EMBL/GenBank/DDBJ databases">
        <title>Black Yeasts Isolated from many extreme environments.</title>
        <authorList>
            <person name="Coleine C."/>
            <person name="Stajich J.E."/>
            <person name="Selbmann L."/>
        </authorList>
    </citation>
    <scope>NUCLEOTIDE SEQUENCE</scope>
    <source>
        <strain evidence="1">CCFEE 5737</strain>
    </source>
</reference>
<sequence>MGLQLFITPIHPGKCRSDIYGLPTLGGNGLKNFVVYPQTSTQCKERSTLGQSRTP</sequence>
<gene>
    <name evidence="1" type="ORF">LTS18_013906</name>
</gene>
<keyword evidence="2" id="KW-1185">Reference proteome</keyword>
<name>A0ACC3CWC7_9PEZI</name>
<organism evidence="1 2">
    <name type="scientific">Coniosporium uncinatum</name>
    <dbReference type="NCBI Taxonomy" id="93489"/>
    <lineage>
        <taxon>Eukaryota</taxon>
        <taxon>Fungi</taxon>
        <taxon>Dikarya</taxon>
        <taxon>Ascomycota</taxon>
        <taxon>Pezizomycotina</taxon>
        <taxon>Dothideomycetes</taxon>
        <taxon>Dothideomycetes incertae sedis</taxon>
        <taxon>Coniosporium</taxon>
    </lineage>
</organism>
<comment type="caution">
    <text evidence="1">The sequence shown here is derived from an EMBL/GenBank/DDBJ whole genome shotgun (WGS) entry which is preliminary data.</text>
</comment>
<dbReference type="Proteomes" id="UP001186974">
    <property type="component" value="Unassembled WGS sequence"/>
</dbReference>
<feature type="non-terminal residue" evidence="1">
    <location>
        <position position="55"/>
    </location>
</feature>
<evidence type="ECO:0000313" key="1">
    <source>
        <dbReference type="EMBL" id="KAK3045391.1"/>
    </source>
</evidence>
<evidence type="ECO:0000313" key="2">
    <source>
        <dbReference type="Proteomes" id="UP001186974"/>
    </source>
</evidence>
<dbReference type="EMBL" id="JAWDJW010010696">
    <property type="protein sequence ID" value="KAK3045391.1"/>
    <property type="molecule type" value="Genomic_DNA"/>
</dbReference>
<accession>A0ACC3CWC7</accession>
<proteinExistence type="predicted"/>